<name>A0AA90T9U9_9HELI</name>
<protein>
    <submittedName>
        <fullName evidence="3">J domain-containing protein</fullName>
    </submittedName>
</protein>
<feature type="domain" description="J" evidence="1">
    <location>
        <begin position="193"/>
        <end position="255"/>
    </location>
</feature>
<gene>
    <name evidence="2" type="ORF">Q5I04_05390</name>
    <name evidence="3" type="ORF">Q5I06_05510</name>
</gene>
<dbReference type="Gene3D" id="1.10.287.110">
    <property type="entry name" value="DnaJ domain"/>
    <property type="match status" value="1"/>
</dbReference>
<reference evidence="2" key="2">
    <citation type="submission" date="2023-07" db="EMBL/GenBank/DDBJ databases">
        <authorList>
            <person name="Aydin F."/>
            <person name="Tarhane S."/>
            <person name="Saticioglu I.B."/>
            <person name="Karakaya E."/>
            <person name="Abay S."/>
            <person name="Guran O."/>
            <person name="Bozkurt E."/>
            <person name="Uzum N."/>
            <person name="Olgun K."/>
            <person name="Jablonski D."/>
        </authorList>
    </citation>
    <scope>NUCLEOTIDE SEQUENCE</scope>
    <source>
        <strain evidence="2">Faydin-H75</strain>
    </source>
</reference>
<dbReference type="RefSeq" id="WP_305517190.1">
    <property type="nucleotide sequence ID" value="NZ_JAUPEV010000007.1"/>
</dbReference>
<proteinExistence type="predicted"/>
<accession>A0AA90T9U9</accession>
<reference evidence="2 4" key="3">
    <citation type="journal article" date="2024" name="Syst. Appl. Microbiol.">
        <title>Helicobacter cappadocius sp. nov., from lizards: The first psychrotrophic Helicobacter species.</title>
        <authorList>
            <person name="Aydin F."/>
            <person name="Tarhane S."/>
            <person name="Karakaya E."/>
            <person name="Abay S."/>
            <person name="Kayman T."/>
            <person name="Guran O."/>
            <person name="Bozkurt E."/>
            <person name="Uzum N."/>
            <person name="Avci A."/>
            <person name="Olgun K."/>
            <person name="Jablonski D."/>
            <person name="Guran C."/>
            <person name="Burcin Saticioglu I."/>
        </authorList>
    </citation>
    <scope>NUCLEOTIDE SEQUENCE [LARGE SCALE GENOMIC DNA]</scope>
    <source>
        <strain evidence="2">Faydin-H75</strain>
        <strain evidence="4">faydin-H76</strain>
    </source>
</reference>
<dbReference type="Proteomes" id="UP001177258">
    <property type="component" value="Unassembled WGS sequence"/>
</dbReference>
<dbReference type="PROSITE" id="PS50076">
    <property type="entry name" value="DNAJ_2"/>
    <property type="match status" value="1"/>
</dbReference>
<dbReference type="SMART" id="SM00271">
    <property type="entry name" value="DnaJ"/>
    <property type="match status" value="1"/>
</dbReference>
<reference evidence="3 5" key="1">
    <citation type="submission" date="2023-07" db="EMBL/GenBank/DDBJ databases">
        <title>Unpublished Manusciprt.</title>
        <authorList>
            <person name="Aydin F."/>
            <person name="Tarhane S."/>
            <person name="Saticioglu I.B."/>
            <person name="Karakaya E."/>
            <person name="Abay S."/>
            <person name="Guran O."/>
            <person name="Bozkurt E."/>
            <person name="Uzum N."/>
            <person name="Olgun K."/>
            <person name="Jablonski D."/>
        </authorList>
    </citation>
    <scope>NUCLEOTIDE SEQUENCE</scope>
    <source>
        <strain evidence="5">faydin-H75</strain>
        <strain evidence="3">Faydin-H76</strain>
    </source>
</reference>
<dbReference type="SUPFAM" id="SSF46565">
    <property type="entry name" value="Chaperone J-domain"/>
    <property type="match status" value="1"/>
</dbReference>
<evidence type="ECO:0000259" key="1">
    <source>
        <dbReference type="PROSITE" id="PS50076"/>
    </source>
</evidence>
<dbReference type="InterPro" id="IPR001623">
    <property type="entry name" value="DnaJ_domain"/>
</dbReference>
<dbReference type="EMBL" id="JAUPEV010000007">
    <property type="protein sequence ID" value="MDO7253343.1"/>
    <property type="molecule type" value="Genomic_DNA"/>
</dbReference>
<dbReference type="Pfam" id="PF00226">
    <property type="entry name" value="DnaJ"/>
    <property type="match status" value="1"/>
</dbReference>
<dbReference type="InterPro" id="IPR036869">
    <property type="entry name" value="J_dom_sf"/>
</dbReference>
<sequence length="260" mass="31092">MNVSYCNRYIQIELFQESELFEKIMRYSSKYFSEHYRLSSSILILDDGERFKKDYLINWAYHASLEEEKSHLDAVLLHTHLPIRIKILKKNDVLQKVKVSLRVVGLDKVILTLEKKNALARRYLKNLFGVYCDFECENEIHLKARGDEFWEHIMNLISSKIIHNVAIDFDYKGFFGKKFDSSFLTEDECNLRGYYLELESRFDDDFQSVKKRYLSLARTYHPDNVYGRDEAIVQDYHDRFTRINEAYEAIKKSQKIFLEV</sequence>
<evidence type="ECO:0000313" key="5">
    <source>
        <dbReference type="Proteomes" id="UP001240777"/>
    </source>
</evidence>
<evidence type="ECO:0000313" key="3">
    <source>
        <dbReference type="EMBL" id="MDP2539227.1"/>
    </source>
</evidence>
<organism evidence="3 4">
    <name type="scientific">Helicobacter cappadocius</name>
    <dbReference type="NCBI Taxonomy" id="3063998"/>
    <lineage>
        <taxon>Bacteria</taxon>
        <taxon>Pseudomonadati</taxon>
        <taxon>Campylobacterota</taxon>
        <taxon>Epsilonproteobacteria</taxon>
        <taxon>Campylobacterales</taxon>
        <taxon>Helicobacteraceae</taxon>
        <taxon>Helicobacter</taxon>
    </lineage>
</organism>
<evidence type="ECO:0000313" key="4">
    <source>
        <dbReference type="Proteomes" id="UP001177258"/>
    </source>
</evidence>
<dbReference type="PRINTS" id="PR00625">
    <property type="entry name" value="JDOMAIN"/>
</dbReference>
<dbReference type="CDD" id="cd06257">
    <property type="entry name" value="DnaJ"/>
    <property type="match status" value="1"/>
</dbReference>
<dbReference type="EMBL" id="JAUYZK010000007">
    <property type="protein sequence ID" value="MDP2539227.1"/>
    <property type="molecule type" value="Genomic_DNA"/>
</dbReference>
<dbReference type="AlphaFoldDB" id="A0AA90T9U9"/>
<dbReference type="Proteomes" id="UP001240777">
    <property type="component" value="Unassembled WGS sequence"/>
</dbReference>
<evidence type="ECO:0000313" key="2">
    <source>
        <dbReference type="EMBL" id="MDO7253343.1"/>
    </source>
</evidence>
<keyword evidence="5" id="KW-1185">Reference proteome</keyword>
<comment type="caution">
    <text evidence="3">The sequence shown here is derived from an EMBL/GenBank/DDBJ whole genome shotgun (WGS) entry which is preliminary data.</text>
</comment>